<keyword evidence="6" id="KW-0694">RNA-binding</keyword>
<evidence type="ECO:0000256" key="5">
    <source>
        <dbReference type="ARBA" id="ARBA00058604"/>
    </source>
</evidence>
<protein>
    <recommendedName>
        <fullName evidence="4 6">Large ribosomal subunit protein uL5</fullName>
    </recommendedName>
</protein>
<dbReference type="HAMAP" id="MF_01333_B">
    <property type="entry name" value="Ribosomal_uL5_B"/>
    <property type="match status" value="1"/>
</dbReference>
<evidence type="ECO:0000256" key="6">
    <source>
        <dbReference type="HAMAP-Rule" id="MF_01333"/>
    </source>
</evidence>
<dbReference type="FunFam" id="3.30.1440.10:FF:000001">
    <property type="entry name" value="50S ribosomal protein L5"/>
    <property type="match status" value="1"/>
</dbReference>
<dbReference type="GO" id="GO:0005840">
    <property type="term" value="C:ribosome"/>
    <property type="evidence" value="ECO:0007669"/>
    <property type="project" value="UniProtKB-KW"/>
</dbReference>
<dbReference type="PANTHER" id="PTHR11994">
    <property type="entry name" value="60S RIBOSOMAL PROTEIN L11-RELATED"/>
    <property type="match status" value="1"/>
</dbReference>
<dbReference type="InterPro" id="IPR031309">
    <property type="entry name" value="Ribosomal_uL5_C"/>
</dbReference>
<dbReference type="InterPro" id="IPR020930">
    <property type="entry name" value="Ribosomal_uL5_bac-type"/>
</dbReference>
<name>A0A0H4T373_9CHLR</name>
<evidence type="ECO:0000259" key="9">
    <source>
        <dbReference type="Pfam" id="PF00673"/>
    </source>
</evidence>
<dbReference type="GO" id="GO:0019843">
    <property type="term" value="F:rRNA binding"/>
    <property type="evidence" value="ECO:0007669"/>
    <property type="project" value="UniProtKB-UniRule"/>
</dbReference>
<dbReference type="NCBIfam" id="NF000585">
    <property type="entry name" value="PRK00010.1"/>
    <property type="match status" value="1"/>
</dbReference>
<comment type="subunit">
    <text evidence="6">Part of the 50S ribosomal subunit; part of the 5S rRNA/L5/L18/L25 subcomplex. Contacts the 5S rRNA and the P site tRNA. Forms a bridge to the 30S subunit in the 70S ribosome.</text>
</comment>
<dbReference type="Pfam" id="PF00281">
    <property type="entry name" value="Ribosomal_L5"/>
    <property type="match status" value="1"/>
</dbReference>
<keyword evidence="6" id="KW-0699">rRNA-binding</keyword>
<feature type="domain" description="Large ribosomal subunit protein uL5 C-terminal" evidence="9">
    <location>
        <begin position="89"/>
        <end position="182"/>
    </location>
</feature>
<dbReference type="GO" id="GO:0006412">
    <property type="term" value="P:translation"/>
    <property type="evidence" value="ECO:0007669"/>
    <property type="project" value="UniProtKB-UniRule"/>
</dbReference>
<dbReference type="Pfam" id="PF00673">
    <property type="entry name" value="Ribosomal_L5_C"/>
    <property type="match status" value="1"/>
</dbReference>
<dbReference type="GO" id="GO:1990904">
    <property type="term" value="C:ribonucleoprotein complex"/>
    <property type="evidence" value="ECO:0007669"/>
    <property type="project" value="UniProtKB-KW"/>
</dbReference>
<keyword evidence="6" id="KW-0820">tRNA-binding</keyword>
<sequence>MTTLAPSRLQERYRQEVLPKLREEFGYDNAMAVPRLQKVTLNIGLGEAIENARALEAAAADLSVISGQKPVITRARRSIAGFKVREGMPIGAMVTLRGRRMHDFLDKLMNAVLPRIRDFRGVPKDAFDGRGNYSLGLREQLIFPEIEYDKIDKVRGLQVVIVTTAQNDEEGRRLLALLGMPFSR</sequence>
<evidence type="ECO:0000259" key="8">
    <source>
        <dbReference type="Pfam" id="PF00281"/>
    </source>
</evidence>
<evidence type="ECO:0000313" key="10">
    <source>
        <dbReference type="EMBL" id="AKQ01160.1"/>
    </source>
</evidence>
<gene>
    <name evidence="6" type="primary">rplE</name>
</gene>
<dbReference type="InterPro" id="IPR031310">
    <property type="entry name" value="Ribosomal_uL5_N"/>
</dbReference>
<dbReference type="SUPFAM" id="SSF55282">
    <property type="entry name" value="RL5-like"/>
    <property type="match status" value="1"/>
</dbReference>
<dbReference type="GO" id="GO:0000049">
    <property type="term" value="F:tRNA binding"/>
    <property type="evidence" value="ECO:0007669"/>
    <property type="project" value="UniProtKB-UniRule"/>
</dbReference>
<accession>A0A0H4T373</accession>
<evidence type="ECO:0000256" key="4">
    <source>
        <dbReference type="ARBA" id="ARBA00035245"/>
    </source>
</evidence>
<keyword evidence="2 6" id="KW-0689">Ribosomal protein</keyword>
<reference evidence="10" key="1">
    <citation type="journal article" date="2015" name="ISME J.">
        <title>Aquifer environment selects for microbial species cohorts in sediment and groundwater.</title>
        <authorList>
            <person name="Hug L.A."/>
            <person name="Thomas B.C."/>
            <person name="Brown C.T."/>
            <person name="Frischkorn K.R."/>
            <person name="Williams K.H."/>
            <person name="Tringe S.G."/>
            <person name="Banfield J.F."/>
        </authorList>
    </citation>
    <scope>NUCLEOTIDE SEQUENCE</scope>
</reference>
<organism evidence="10">
    <name type="scientific">uncultured Chloroflexi bacterium Rifle_16ft_4_minimus_14836</name>
    <dbReference type="NCBI Taxonomy" id="1665059"/>
    <lineage>
        <taxon>Bacteria</taxon>
        <taxon>Bacillati</taxon>
        <taxon>Chloroflexota</taxon>
        <taxon>environmental samples</taxon>
    </lineage>
</organism>
<feature type="domain" description="Large ribosomal subunit protein uL5 N-terminal" evidence="8">
    <location>
        <begin position="29"/>
        <end position="85"/>
    </location>
</feature>
<proteinExistence type="inferred from homology"/>
<keyword evidence="3 6" id="KW-0687">Ribonucleoprotein</keyword>
<dbReference type="PROSITE" id="PS00358">
    <property type="entry name" value="RIBOSOMAL_L5"/>
    <property type="match status" value="1"/>
</dbReference>
<comment type="function">
    <text evidence="5">This is one of the proteins that bind and probably mediate the attachment of the 5S RNA into the large ribosomal subunit, where it forms part of the central protuberance. In the 70S ribosome it contacts protein S13 of the 30S subunit (bridge B1b), connecting the 2 subunits; this bridge is implicated in subunit movement. Contacts the P site tRNA; the 5S rRNA and some of its associated proteins might help stabilize positioning of ribosome-bound tRNAs.</text>
</comment>
<dbReference type="InterPro" id="IPR020929">
    <property type="entry name" value="Ribosomal_uL5_CS"/>
</dbReference>
<dbReference type="InterPro" id="IPR022803">
    <property type="entry name" value="Ribosomal_uL5_dom_sf"/>
</dbReference>
<evidence type="ECO:0000256" key="2">
    <source>
        <dbReference type="ARBA" id="ARBA00022980"/>
    </source>
</evidence>
<dbReference type="InterPro" id="IPR002132">
    <property type="entry name" value="Ribosomal_uL5"/>
</dbReference>
<evidence type="ECO:0000256" key="3">
    <source>
        <dbReference type="ARBA" id="ARBA00023274"/>
    </source>
</evidence>
<dbReference type="PIRSF" id="PIRSF002161">
    <property type="entry name" value="Ribosomal_L5"/>
    <property type="match status" value="1"/>
</dbReference>
<comment type="function">
    <text evidence="6">This is 1 of the proteins that bind and probably mediate the attachment of the 5S RNA into the large ribosomal subunit, where it forms part of the central protuberance. In the 70S ribosome it contacts protein S13 of the 30S subunit (bridge B1b), connecting the 2 subunits; this bridge is implicated in subunit movement. Contacts the P site tRNA; the 5S rRNA and some of its associated proteins might help stabilize positioning of ribosome-bound tRNAs.</text>
</comment>
<dbReference type="EMBL" id="KT006952">
    <property type="protein sequence ID" value="AKQ01160.1"/>
    <property type="molecule type" value="Genomic_DNA"/>
</dbReference>
<dbReference type="GO" id="GO:0003735">
    <property type="term" value="F:structural constituent of ribosome"/>
    <property type="evidence" value="ECO:0007669"/>
    <property type="project" value="InterPro"/>
</dbReference>
<evidence type="ECO:0000256" key="1">
    <source>
        <dbReference type="ARBA" id="ARBA00008553"/>
    </source>
</evidence>
<dbReference type="AlphaFoldDB" id="A0A0H4T373"/>
<comment type="similarity">
    <text evidence="1 6 7">Belongs to the universal ribosomal protein uL5 family.</text>
</comment>
<evidence type="ECO:0000256" key="7">
    <source>
        <dbReference type="RuleBase" id="RU003930"/>
    </source>
</evidence>
<dbReference type="Gene3D" id="3.30.1440.10">
    <property type="match status" value="1"/>
</dbReference>